<sequence length="172" mass="18851">MTVQPPKRTAAPAKPKGKTDALSPGFTAEERAAMKERATELKGEARRTAKLDGERAVLAKIGEMEEADRTLAERLHRLITVSAPDLSPKLWYGMPAYARDGQIICFFQSAKKFKTRYATLGFNDGANLDEGSLWPTAFALMDLTADDEARIRALIQKAISQRPSSPPSSAED</sequence>
<organism evidence="2 3">
    <name type="scientific">Deinococcus oregonensis</name>
    <dbReference type="NCBI Taxonomy" id="1805970"/>
    <lineage>
        <taxon>Bacteria</taxon>
        <taxon>Thermotogati</taxon>
        <taxon>Deinococcota</taxon>
        <taxon>Deinococci</taxon>
        <taxon>Deinococcales</taxon>
        <taxon>Deinococcaceae</taxon>
        <taxon>Deinococcus</taxon>
    </lineage>
</organism>
<dbReference type="Proteomes" id="UP001589733">
    <property type="component" value="Unassembled WGS sequence"/>
</dbReference>
<dbReference type="SUPFAM" id="SSF159888">
    <property type="entry name" value="YdhG-like"/>
    <property type="match status" value="1"/>
</dbReference>
<keyword evidence="3" id="KW-1185">Reference proteome</keyword>
<proteinExistence type="predicted"/>
<feature type="compositionally biased region" description="Low complexity" evidence="1">
    <location>
        <begin position="1"/>
        <end position="14"/>
    </location>
</feature>
<name>A0ABV6AVA1_9DEIO</name>
<evidence type="ECO:0000313" key="2">
    <source>
        <dbReference type="EMBL" id="MFB9990937.1"/>
    </source>
</evidence>
<feature type="region of interest" description="Disordered" evidence="1">
    <location>
        <begin position="1"/>
        <end position="26"/>
    </location>
</feature>
<evidence type="ECO:0000256" key="1">
    <source>
        <dbReference type="SAM" id="MobiDB-lite"/>
    </source>
</evidence>
<accession>A0ABV6AVA1</accession>
<protein>
    <submittedName>
        <fullName evidence="2">Iron chaperone</fullName>
    </submittedName>
</protein>
<reference evidence="2 3" key="1">
    <citation type="submission" date="2024-09" db="EMBL/GenBank/DDBJ databases">
        <authorList>
            <person name="Sun Q."/>
            <person name="Mori K."/>
        </authorList>
    </citation>
    <scope>NUCLEOTIDE SEQUENCE [LARGE SCALE GENOMIC DNA]</scope>
    <source>
        <strain evidence="2 3">JCM 13503</strain>
    </source>
</reference>
<dbReference type="EMBL" id="JBHLYR010000010">
    <property type="protein sequence ID" value="MFB9990937.1"/>
    <property type="molecule type" value="Genomic_DNA"/>
</dbReference>
<dbReference type="Gene3D" id="3.90.1150.200">
    <property type="match status" value="1"/>
</dbReference>
<dbReference type="RefSeq" id="WP_380005379.1">
    <property type="nucleotide sequence ID" value="NZ_JBHLYR010000010.1"/>
</dbReference>
<evidence type="ECO:0000313" key="3">
    <source>
        <dbReference type="Proteomes" id="UP001589733"/>
    </source>
</evidence>
<comment type="caution">
    <text evidence="2">The sequence shown here is derived from an EMBL/GenBank/DDBJ whole genome shotgun (WGS) entry which is preliminary data.</text>
</comment>
<gene>
    <name evidence="2" type="ORF">ACFFLM_02930</name>
</gene>